<protein>
    <submittedName>
        <fullName evidence="1">Uncharacterized protein</fullName>
    </submittedName>
</protein>
<dbReference type="PANTHER" id="PTHR23409:SF21">
    <property type="entry name" value="CAPSID PROTEIN"/>
    <property type="match status" value="1"/>
</dbReference>
<dbReference type="PANTHER" id="PTHR23409">
    <property type="entry name" value="RIBONUCLEOSIDE-DIPHOSPHATE REDUCTASE SMALL CHAIN"/>
    <property type="match status" value="1"/>
</dbReference>
<dbReference type="GO" id="GO:0004748">
    <property type="term" value="F:ribonucleoside-diphosphate reductase activity, thioredoxin disulfide as acceptor"/>
    <property type="evidence" value="ECO:0007669"/>
    <property type="project" value="TreeGrafter"/>
</dbReference>
<keyword evidence="2" id="KW-1185">Reference proteome</keyword>
<dbReference type="OrthoDB" id="8188373at2759"/>
<dbReference type="EMBL" id="KZ308925">
    <property type="protein sequence ID" value="KAG8235574.1"/>
    <property type="molecule type" value="Genomic_DNA"/>
</dbReference>
<gene>
    <name evidence="1" type="ORF">J437_LFUL013124</name>
</gene>
<dbReference type="GO" id="GO:0005829">
    <property type="term" value="C:cytosol"/>
    <property type="evidence" value="ECO:0007669"/>
    <property type="project" value="TreeGrafter"/>
</dbReference>
<comment type="caution">
    <text evidence="1">The sequence shown here is derived from an EMBL/GenBank/DDBJ whole genome shotgun (WGS) entry which is preliminary data.</text>
</comment>
<dbReference type="Proteomes" id="UP000792457">
    <property type="component" value="Unassembled WGS sequence"/>
</dbReference>
<sequence>MSFLHHNSCECTKSELDLFSLPPTQTSIESGQWVHYKPISSLSDDAPLEFVVPGHGDEYVDLSHTLLNITACITGVKEEEAAGLRGPVNLWLHSLFTQVDVFLNQKLVTPPSHAYPYRAYIETLLNYGPAAKLSHLTTALWYEDTPGKMDDCAQNHGAARRRVFTEGGKEVEMMGHLHCDLFNQEKFLPSGVEMRLKLVRSKSGFSIFGNRQFAEIKVKITDASLLVRKVKISPSVLLAHSRALEKATAKFPLTRVDIKTVTISKDVQSKTIDNIFLGQMPKRVIAGFVLNSAFNGDITKNPFNFQHFDLNFMCLYLDGNQIPSKPLQPEFAESGRFIQAYHTLFSGTGMHFQDIGNGISRDEYHGGFFLLAFDLTPDLDANGSHWSLQKNGSLRMEVRFKSPLKETVNCILFAEFNNILEIDRYRNVGVDYSS</sequence>
<evidence type="ECO:0000313" key="2">
    <source>
        <dbReference type="Proteomes" id="UP000792457"/>
    </source>
</evidence>
<evidence type="ECO:0000313" key="1">
    <source>
        <dbReference type="EMBL" id="KAG8235574.1"/>
    </source>
</evidence>
<reference evidence="1" key="1">
    <citation type="submission" date="2013-04" db="EMBL/GenBank/DDBJ databases">
        <authorList>
            <person name="Qu J."/>
            <person name="Murali S.C."/>
            <person name="Bandaranaike D."/>
            <person name="Bellair M."/>
            <person name="Blankenburg K."/>
            <person name="Chao H."/>
            <person name="Dinh H."/>
            <person name="Doddapaneni H."/>
            <person name="Downs B."/>
            <person name="Dugan-Rocha S."/>
            <person name="Elkadiri S."/>
            <person name="Gnanaolivu R.D."/>
            <person name="Hernandez B."/>
            <person name="Javaid M."/>
            <person name="Jayaseelan J.C."/>
            <person name="Lee S."/>
            <person name="Li M."/>
            <person name="Ming W."/>
            <person name="Munidasa M."/>
            <person name="Muniz J."/>
            <person name="Nguyen L."/>
            <person name="Ongeri F."/>
            <person name="Osuji N."/>
            <person name="Pu L.-L."/>
            <person name="Puazo M."/>
            <person name="Qu C."/>
            <person name="Quiroz J."/>
            <person name="Raj R."/>
            <person name="Weissenberger G."/>
            <person name="Xin Y."/>
            <person name="Zou X."/>
            <person name="Han Y."/>
            <person name="Richards S."/>
            <person name="Worley K."/>
            <person name="Muzny D."/>
            <person name="Gibbs R."/>
        </authorList>
    </citation>
    <scope>NUCLEOTIDE SEQUENCE</scope>
    <source>
        <strain evidence="1">Sampled in the wild</strain>
    </source>
</reference>
<proteinExistence type="predicted"/>
<accession>A0A8K0KJU0</accession>
<reference evidence="1" key="2">
    <citation type="submission" date="2017-10" db="EMBL/GenBank/DDBJ databases">
        <title>Ladona fulva Genome sequencing and assembly.</title>
        <authorList>
            <person name="Murali S."/>
            <person name="Richards S."/>
            <person name="Bandaranaike D."/>
            <person name="Bellair M."/>
            <person name="Blankenburg K."/>
            <person name="Chao H."/>
            <person name="Dinh H."/>
            <person name="Doddapaneni H."/>
            <person name="Dugan-Rocha S."/>
            <person name="Elkadiri S."/>
            <person name="Gnanaolivu R."/>
            <person name="Hernandez B."/>
            <person name="Skinner E."/>
            <person name="Javaid M."/>
            <person name="Lee S."/>
            <person name="Li M."/>
            <person name="Ming W."/>
            <person name="Munidasa M."/>
            <person name="Muniz J."/>
            <person name="Nguyen L."/>
            <person name="Hughes D."/>
            <person name="Osuji N."/>
            <person name="Pu L.-L."/>
            <person name="Puazo M."/>
            <person name="Qu C."/>
            <person name="Quiroz J."/>
            <person name="Raj R."/>
            <person name="Weissenberger G."/>
            <person name="Xin Y."/>
            <person name="Zou X."/>
            <person name="Han Y."/>
            <person name="Worley K."/>
            <person name="Muzny D."/>
            <person name="Gibbs R."/>
        </authorList>
    </citation>
    <scope>NUCLEOTIDE SEQUENCE</scope>
    <source>
        <strain evidence="1">Sampled in the wild</strain>
    </source>
</reference>
<name>A0A8K0KJU0_LADFU</name>
<dbReference type="InterPro" id="IPR000358">
    <property type="entry name" value="RNR_small_fam"/>
</dbReference>
<dbReference type="GO" id="GO:0009263">
    <property type="term" value="P:deoxyribonucleotide biosynthetic process"/>
    <property type="evidence" value="ECO:0007669"/>
    <property type="project" value="InterPro"/>
</dbReference>
<dbReference type="AlphaFoldDB" id="A0A8K0KJU0"/>
<organism evidence="1 2">
    <name type="scientific">Ladona fulva</name>
    <name type="common">Scarce chaser dragonfly</name>
    <name type="synonym">Libellula fulva</name>
    <dbReference type="NCBI Taxonomy" id="123851"/>
    <lineage>
        <taxon>Eukaryota</taxon>
        <taxon>Metazoa</taxon>
        <taxon>Ecdysozoa</taxon>
        <taxon>Arthropoda</taxon>
        <taxon>Hexapoda</taxon>
        <taxon>Insecta</taxon>
        <taxon>Pterygota</taxon>
        <taxon>Palaeoptera</taxon>
        <taxon>Odonata</taxon>
        <taxon>Epiprocta</taxon>
        <taxon>Anisoptera</taxon>
        <taxon>Libelluloidea</taxon>
        <taxon>Libellulidae</taxon>
        <taxon>Ladona</taxon>
    </lineage>
</organism>